<comment type="caution">
    <text evidence="2">The sequence shown here is derived from an EMBL/GenBank/DDBJ whole genome shotgun (WGS) entry which is preliminary data.</text>
</comment>
<reference evidence="2" key="1">
    <citation type="submission" date="2022-10" db="EMBL/GenBank/DDBJ databases">
        <title>Human gut microbiome strain richness.</title>
        <authorList>
            <person name="Chen-Liaw A."/>
        </authorList>
    </citation>
    <scope>NUCLEOTIDE SEQUENCE</scope>
    <source>
        <strain evidence="2">BSD2780061687st1_G10_BSD2780061687b_171204</strain>
    </source>
</reference>
<name>A0AAW6GHS4_BACUN</name>
<dbReference type="Proteomes" id="UP001214113">
    <property type="component" value="Unassembled WGS sequence"/>
</dbReference>
<accession>A0AAW6GHS4</accession>
<dbReference type="RefSeq" id="WP_272196094.1">
    <property type="nucleotide sequence ID" value="NZ_JAQNSB010000035.1"/>
</dbReference>
<gene>
    <name evidence="2" type="ORF">POZ22_18515</name>
</gene>
<dbReference type="EMBL" id="JAQNSB010000035">
    <property type="protein sequence ID" value="MDC1856756.1"/>
    <property type="molecule type" value="Genomic_DNA"/>
</dbReference>
<evidence type="ECO:0000256" key="1">
    <source>
        <dbReference type="SAM" id="Coils"/>
    </source>
</evidence>
<dbReference type="AlphaFoldDB" id="A0AAW6GHS4"/>
<proteinExistence type="predicted"/>
<organism evidence="2 3">
    <name type="scientific">Bacteroides uniformis</name>
    <dbReference type="NCBI Taxonomy" id="820"/>
    <lineage>
        <taxon>Bacteria</taxon>
        <taxon>Pseudomonadati</taxon>
        <taxon>Bacteroidota</taxon>
        <taxon>Bacteroidia</taxon>
        <taxon>Bacteroidales</taxon>
        <taxon>Bacteroidaceae</taxon>
        <taxon>Bacteroides</taxon>
    </lineage>
</organism>
<feature type="coiled-coil region" evidence="1">
    <location>
        <begin position="116"/>
        <end position="150"/>
    </location>
</feature>
<evidence type="ECO:0000313" key="3">
    <source>
        <dbReference type="Proteomes" id="UP001214113"/>
    </source>
</evidence>
<sequence>MKAKVFKYKFDGNTVVAPYMELEPYAENVYLSLAEKNKYGYENDDYYHVVCKIGNVYFSCGQYLRRILDMEGHREEAAGYCRNWISNTLQNAANGNHVSLLSIRVFEELGLDTAPLLQAREAYRKKQEQRQLEQKEKEEEQRKLKEVKWQQELDDGKKKFLDGEYIPADIFLEITKRDGFEIHIRTKGTFNRHVNELDKSGCIRYCKKRGCRTPDFSGCHKVIAAYLTYLESITEK</sequence>
<evidence type="ECO:0000313" key="2">
    <source>
        <dbReference type="EMBL" id="MDC1856756.1"/>
    </source>
</evidence>
<protein>
    <submittedName>
        <fullName evidence="2">Uncharacterized protein</fullName>
    </submittedName>
</protein>
<keyword evidence="1" id="KW-0175">Coiled coil</keyword>